<reference evidence="14" key="1">
    <citation type="submission" date="2022-08" db="EMBL/GenBank/DDBJ databases">
        <title>A Global Phylogenomic Analysis of the Shiitake Genus Lentinula.</title>
        <authorList>
            <consortium name="DOE Joint Genome Institute"/>
            <person name="Sierra-Patev S."/>
            <person name="Min B."/>
            <person name="Naranjo-Ortiz M."/>
            <person name="Looney B."/>
            <person name="Konkel Z."/>
            <person name="Slot J.C."/>
            <person name="Sakamoto Y."/>
            <person name="Steenwyk J.L."/>
            <person name="Rokas A."/>
            <person name="Carro J."/>
            <person name="Camarero S."/>
            <person name="Ferreira P."/>
            <person name="Molpeceres G."/>
            <person name="Ruiz-Duenas F.J."/>
            <person name="Serrano A."/>
            <person name="Henrissat B."/>
            <person name="Drula E."/>
            <person name="Hughes K.W."/>
            <person name="Mata J.L."/>
            <person name="Ishikawa N.K."/>
            <person name="Vargas-Isla R."/>
            <person name="Ushijima S."/>
            <person name="Smith C.A."/>
            <person name="Ahrendt S."/>
            <person name="Andreopoulos W."/>
            <person name="He G."/>
            <person name="Labutti K."/>
            <person name="Lipzen A."/>
            <person name="Ng V."/>
            <person name="Riley R."/>
            <person name="Sandor L."/>
            <person name="Barry K."/>
            <person name="Martinez A.T."/>
            <person name="Xiao Y."/>
            <person name="Gibbons J.G."/>
            <person name="Terashima K."/>
            <person name="Grigoriev I.V."/>
            <person name="Hibbett D.S."/>
        </authorList>
    </citation>
    <scope>NUCLEOTIDE SEQUENCE</scope>
    <source>
        <strain evidence="14">JLM2183</strain>
    </source>
</reference>
<evidence type="ECO:0000256" key="4">
    <source>
        <dbReference type="ARBA" id="ARBA00013797"/>
    </source>
</evidence>
<comment type="function">
    <text evidence="12 13">Mannosyltransferase involved in glycosylphosphatidylinositol-anchor biosynthesis. Transfers the first alpha-1,4-mannose to GlcN-acyl-PI during GPI precursor assembly. Required for cell wall integrity.</text>
</comment>
<keyword evidence="10 13" id="KW-1133">Transmembrane helix</keyword>
<dbReference type="GO" id="GO:0006506">
    <property type="term" value="P:GPI anchor biosynthetic process"/>
    <property type="evidence" value="ECO:0007669"/>
    <property type="project" value="UniProtKB-KW"/>
</dbReference>
<proteinExistence type="inferred from homology"/>
<keyword evidence="7 13" id="KW-0808">Transferase</keyword>
<gene>
    <name evidence="14" type="ORF">J3R30DRAFT_846910</name>
</gene>
<keyword evidence="15" id="KW-1185">Reference proteome</keyword>
<evidence type="ECO:0000256" key="2">
    <source>
        <dbReference type="ARBA" id="ARBA00004687"/>
    </source>
</evidence>
<dbReference type="GO" id="GO:1990529">
    <property type="term" value="C:glycosylphosphatidylinositol-mannosyltransferase I complex"/>
    <property type="evidence" value="ECO:0007669"/>
    <property type="project" value="TreeGrafter"/>
</dbReference>
<evidence type="ECO:0000256" key="1">
    <source>
        <dbReference type="ARBA" id="ARBA00004477"/>
    </source>
</evidence>
<feature type="transmembrane region" description="Helical" evidence="13">
    <location>
        <begin position="115"/>
        <end position="137"/>
    </location>
</feature>
<feature type="transmembrane region" description="Helical" evidence="13">
    <location>
        <begin position="168"/>
        <end position="185"/>
    </location>
</feature>
<comment type="caution">
    <text evidence="14">The sequence shown here is derived from an EMBL/GenBank/DDBJ whole genome shotgun (WGS) entry which is preliminary data.</text>
</comment>
<dbReference type="PANTHER" id="PTHR12886">
    <property type="entry name" value="PIG-M MANNOSYLTRANSFERASE"/>
    <property type="match status" value="1"/>
</dbReference>
<dbReference type="InterPro" id="IPR007704">
    <property type="entry name" value="PIG-M"/>
</dbReference>
<evidence type="ECO:0000256" key="6">
    <source>
        <dbReference type="ARBA" id="ARBA00022676"/>
    </source>
</evidence>
<evidence type="ECO:0000256" key="7">
    <source>
        <dbReference type="ARBA" id="ARBA00022679"/>
    </source>
</evidence>
<organism evidence="14 15">
    <name type="scientific">Lentinula aciculospora</name>
    <dbReference type="NCBI Taxonomy" id="153920"/>
    <lineage>
        <taxon>Eukaryota</taxon>
        <taxon>Fungi</taxon>
        <taxon>Dikarya</taxon>
        <taxon>Basidiomycota</taxon>
        <taxon>Agaricomycotina</taxon>
        <taxon>Agaricomycetes</taxon>
        <taxon>Agaricomycetidae</taxon>
        <taxon>Agaricales</taxon>
        <taxon>Marasmiineae</taxon>
        <taxon>Omphalotaceae</taxon>
        <taxon>Lentinula</taxon>
    </lineage>
</organism>
<keyword evidence="9 13" id="KW-0256">Endoplasmic reticulum</keyword>
<dbReference type="GO" id="GO:0051751">
    <property type="term" value="F:alpha-1,4-mannosyltransferase activity"/>
    <property type="evidence" value="ECO:0007669"/>
    <property type="project" value="InterPro"/>
</dbReference>
<evidence type="ECO:0000256" key="5">
    <source>
        <dbReference type="ARBA" id="ARBA00022502"/>
    </source>
</evidence>
<evidence type="ECO:0000256" key="10">
    <source>
        <dbReference type="ARBA" id="ARBA00022989"/>
    </source>
</evidence>
<sequence length="446" mass="50695">MYSFMTVPSIITNTFSSFHNVVILSIFIRVALILYSEWHDARSLVKYTDIDYRVFTDAAQFLLHPGPGAQNQAQGPLGYVFNFGDPYSRETYRYTPLLALIVSPNDWLHRSFGKYLFAACDIVNGILLYSLLISSVLPKTHNIAKTATLYTALHLLNPMVFSISTRGSSESVLSLFVLLTLYGALKNRWDMAAIMLGVSVHWKIYPAIYGFACISALGSPSRGVGRFSNWRIVRFGALSLSTFALLSGICYLVWGYPFLYESYLYHVHRLDHRHNFSPYFYLTYLTYPSLHQDASQVRRLSAWNRALQSTFTSFVPQMTLAIGTGLLFARSTTHLPFAWFIQTVLFVVFNKVCTSQYFLWYLLLLPLVLPCVSMSQTKAVACVTVWVAVQAMWLYEAYNLEFLGSNVFHGLWIIGLIYVAGNCWVVAQLMQSYDTDVTSTRSVKRL</sequence>
<feature type="transmembrane region" description="Helical" evidence="13">
    <location>
        <begin position="335"/>
        <end position="352"/>
    </location>
</feature>
<evidence type="ECO:0000256" key="8">
    <source>
        <dbReference type="ARBA" id="ARBA00022692"/>
    </source>
</evidence>
<dbReference type="Proteomes" id="UP001150266">
    <property type="component" value="Unassembled WGS sequence"/>
</dbReference>
<evidence type="ECO:0000256" key="12">
    <source>
        <dbReference type="ARBA" id="ARBA00025399"/>
    </source>
</evidence>
<dbReference type="OrthoDB" id="1741594at2759"/>
<name>A0A9W9APZ9_9AGAR</name>
<evidence type="ECO:0000313" key="15">
    <source>
        <dbReference type="Proteomes" id="UP001150266"/>
    </source>
</evidence>
<keyword evidence="6 13" id="KW-0328">Glycosyltransferase</keyword>
<keyword evidence="5 13" id="KW-0337">GPI-anchor biosynthesis</keyword>
<feature type="transmembrane region" description="Helical" evidence="13">
    <location>
        <begin position="20"/>
        <end position="38"/>
    </location>
</feature>
<dbReference type="GO" id="GO:0005789">
    <property type="term" value="C:endoplasmic reticulum membrane"/>
    <property type="evidence" value="ECO:0007669"/>
    <property type="project" value="UniProtKB-SubCell"/>
</dbReference>
<evidence type="ECO:0000256" key="3">
    <source>
        <dbReference type="ARBA" id="ARBA00011071"/>
    </source>
</evidence>
<comment type="pathway">
    <text evidence="2 13">Glycolipid biosynthesis; glycosylphosphatidylinositol-anchor biosynthesis.</text>
</comment>
<dbReference type="EMBL" id="JAOTPV010000002">
    <property type="protein sequence ID" value="KAJ4487785.1"/>
    <property type="molecule type" value="Genomic_DNA"/>
</dbReference>
<feature type="transmembrane region" description="Helical" evidence="13">
    <location>
        <begin position="358"/>
        <end position="374"/>
    </location>
</feature>
<dbReference type="GO" id="GO:0004376">
    <property type="term" value="F:GPI mannosyltransferase activity"/>
    <property type="evidence" value="ECO:0007669"/>
    <property type="project" value="InterPro"/>
</dbReference>
<keyword evidence="8 13" id="KW-0812">Transmembrane</keyword>
<evidence type="ECO:0000313" key="14">
    <source>
        <dbReference type="EMBL" id="KAJ4487785.1"/>
    </source>
</evidence>
<dbReference type="Pfam" id="PF05007">
    <property type="entry name" value="Mannosyl_trans"/>
    <property type="match status" value="1"/>
</dbReference>
<comment type="subcellular location">
    <subcellularLocation>
        <location evidence="1 13">Endoplasmic reticulum membrane</location>
        <topology evidence="1 13">Multi-pass membrane protein</topology>
    </subcellularLocation>
</comment>
<feature type="transmembrane region" description="Helical" evidence="13">
    <location>
        <begin position="235"/>
        <end position="254"/>
    </location>
</feature>
<evidence type="ECO:0000256" key="13">
    <source>
        <dbReference type="RuleBase" id="RU365064"/>
    </source>
</evidence>
<comment type="similarity">
    <text evidence="3 13">Belongs to the PIGM family.</text>
</comment>
<evidence type="ECO:0000256" key="11">
    <source>
        <dbReference type="ARBA" id="ARBA00023136"/>
    </source>
</evidence>
<accession>A0A9W9APZ9</accession>
<evidence type="ECO:0000256" key="9">
    <source>
        <dbReference type="ARBA" id="ARBA00022824"/>
    </source>
</evidence>
<dbReference type="EC" id="2.4.1.-" evidence="13"/>
<dbReference type="AlphaFoldDB" id="A0A9W9APZ9"/>
<dbReference type="PANTHER" id="PTHR12886:SF0">
    <property type="entry name" value="GPI MANNOSYLTRANSFERASE 1"/>
    <property type="match status" value="1"/>
</dbReference>
<keyword evidence="11 13" id="KW-0472">Membrane</keyword>
<protein>
    <recommendedName>
        <fullName evidence="4 13">GPI mannosyltransferase 1</fullName>
        <ecNumber evidence="13">2.4.1.-</ecNumber>
    </recommendedName>
    <alternativeName>
        <fullName evidence="13">GPI mannosyltransferase I</fullName>
    </alternativeName>
</protein>
<feature type="transmembrane region" description="Helical" evidence="13">
    <location>
        <begin position="407"/>
        <end position="427"/>
    </location>
</feature>